<proteinExistence type="predicted"/>
<dbReference type="Proteomes" id="UP000246114">
    <property type="component" value="Unassembled WGS sequence"/>
</dbReference>
<evidence type="ECO:0000313" key="3">
    <source>
        <dbReference type="Proteomes" id="UP000246114"/>
    </source>
</evidence>
<dbReference type="EMBL" id="QAMZ01000019">
    <property type="protein sequence ID" value="PWL54601.1"/>
    <property type="molecule type" value="Genomic_DNA"/>
</dbReference>
<evidence type="ECO:0000313" key="2">
    <source>
        <dbReference type="EMBL" id="PWL54601.1"/>
    </source>
</evidence>
<reference evidence="2 3" key="1">
    <citation type="submission" date="2018-03" db="EMBL/GenBank/DDBJ databases">
        <title>The uncultured portion of the human microbiome is neutrally assembled.</title>
        <authorList>
            <person name="Jeraldo P."/>
            <person name="Boardman L."/>
            <person name="White B.A."/>
            <person name="Nelson H."/>
            <person name="Goldenfeld N."/>
            <person name="Chia N."/>
        </authorList>
    </citation>
    <scope>NUCLEOTIDE SEQUENCE [LARGE SCALE GENOMIC DNA]</scope>
    <source>
        <strain evidence="2">CIM:MAG 903</strain>
    </source>
</reference>
<feature type="domain" description="IrrE N-terminal-like" evidence="1">
    <location>
        <begin position="13"/>
        <end position="122"/>
    </location>
</feature>
<dbReference type="Pfam" id="PF06114">
    <property type="entry name" value="Peptidase_M78"/>
    <property type="match status" value="1"/>
</dbReference>
<gene>
    <name evidence="2" type="ORF">DBY38_03640</name>
</gene>
<name>A0A316M974_9CLOT</name>
<organism evidence="2 3">
    <name type="scientific">Clostridium cadaveris</name>
    <dbReference type="NCBI Taxonomy" id="1529"/>
    <lineage>
        <taxon>Bacteria</taxon>
        <taxon>Bacillati</taxon>
        <taxon>Bacillota</taxon>
        <taxon>Clostridia</taxon>
        <taxon>Eubacteriales</taxon>
        <taxon>Clostridiaceae</taxon>
        <taxon>Clostridium</taxon>
    </lineage>
</organism>
<protein>
    <recommendedName>
        <fullName evidence="1">IrrE N-terminal-like domain-containing protein</fullName>
    </recommendedName>
</protein>
<accession>A0A316M974</accession>
<dbReference type="InterPro" id="IPR010359">
    <property type="entry name" value="IrrE_HExxH"/>
</dbReference>
<comment type="caution">
    <text evidence="2">The sequence shown here is derived from an EMBL/GenBank/DDBJ whole genome shotgun (WGS) entry which is preliminary data.</text>
</comment>
<evidence type="ECO:0000259" key="1">
    <source>
        <dbReference type="Pfam" id="PF06114"/>
    </source>
</evidence>
<dbReference type="AlphaFoldDB" id="A0A316M974"/>
<sequence>MTYEGLVEEAALKGIEICETSFKGTGKGFHIEDTIFINRSLSNVEKKCILAEELGHVNKTLGNIIDQTKTENRKQEIVARRWGYEKIVGILNLIEAFEKGARTRYDVAEYLEITEQFLSEAISYYKQKYGLYFEIDNYIIYFEPTLGVVKRF</sequence>